<evidence type="ECO:0000256" key="6">
    <source>
        <dbReference type="PIRSR" id="PIRSR604254-1"/>
    </source>
</evidence>
<dbReference type="Pfam" id="PF03006">
    <property type="entry name" value="HlyIII"/>
    <property type="match status" value="1"/>
</dbReference>
<sequence>MSATAATSELRERLVHQGKEVAEVMNDVVRETREKGKAWWQRGRLRLFKFEDVPRYLQDNNYIRSGYRANYTYLENWISLVHFHNESGNVWTHGAAFIAFVSMIFIAFFGDIHPNAAFSDRVVFALFLFSGSLTFMFSTLFHLHLCHSEKAYIAFGCLDYSGISALICGSAAAVTYYTFYCHSKYSTFWLILLIFVNLLGVFGPLFKAWATAAFRKWRAFLYVMSGVLSGAPMLHYLMENGTSALPPADKYFAMPGVAAMAGFYLMGVVVYVARFPERLAPGRFDYVLHSHQIWHLFVVAAAFTHSRAILAFMAWRLDQDTCPAVM</sequence>
<evidence type="ECO:0000256" key="3">
    <source>
        <dbReference type="ARBA" id="ARBA00022692"/>
    </source>
</evidence>
<comment type="similarity">
    <text evidence="2">Belongs to the ADIPOR family.</text>
</comment>
<dbReference type="AlphaFoldDB" id="A0AAD5SNS9"/>
<organism evidence="8 9">
    <name type="scientific">Rhizophlyctis rosea</name>
    <dbReference type="NCBI Taxonomy" id="64517"/>
    <lineage>
        <taxon>Eukaryota</taxon>
        <taxon>Fungi</taxon>
        <taxon>Fungi incertae sedis</taxon>
        <taxon>Chytridiomycota</taxon>
        <taxon>Chytridiomycota incertae sedis</taxon>
        <taxon>Chytridiomycetes</taxon>
        <taxon>Rhizophlyctidales</taxon>
        <taxon>Rhizophlyctidaceae</taxon>
        <taxon>Rhizophlyctis</taxon>
    </lineage>
</organism>
<evidence type="ECO:0000256" key="5">
    <source>
        <dbReference type="ARBA" id="ARBA00023136"/>
    </source>
</evidence>
<keyword evidence="6" id="KW-0479">Metal-binding</keyword>
<dbReference type="GO" id="GO:0006882">
    <property type="term" value="P:intracellular zinc ion homeostasis"/>
    <property type="evidence" value="ECO:0007669"/>
    <property type="project" value="TreeGrafter"/>
</dbReference>
<feature type="binding site" evidence="6">
    <location>
        <position position="291"/>
    </location>
    <ligand>
        <name>Zn(2+)</name>
        <dbReference type="ChEBI" id="CHEBI:29105"/>
    </ligand>
</feature>
<feature type="transmembrane region" description="Helical" evidence="7">
    <location>
        <begin position="219"/>
        <end position="238"/>
    </location>
</feature>
<dbReference type="InterPro" id="IPR004254">
    <property type="entry name" value="AdipoR/HlyIII-related"/>
</dbReference>
<keyword evidence="3 7" id="KW-0812">Transmembrane</keyword>
<comment type="caution">
    <text evidence="8">The sequence shown here is derived from an EMBL/GenBank/DDBJ whole genome shotgun (WGS) entry which is preliminary data.</text>
</comment>
<evidence type="ECO:0000313" key="8">
    <source>
        <dbReference type="EMBL" id="KAJ3055029.1"/>
    </source>
</evidence>
<feature type="transmembrane region" description="Helical" evidence="7">
    <location>
        <begin position="157"/>
        <end position="179"/>
    </location>
</feature>
<dbReference type="PANTHER" id="PTHR20855:SF52">
    <property type="entry name" value="ADIPONECTIN RECEPTOR PROTEIN"/>
    <property type="match status" value="1"/>
</dbReference>
<keyword evidence="8" id="KW-0675">Receptor</keyword>
<dbReference type="GO" id="GO:0038023">
    <property type="term" value="F:signaling receptor activity"/>
    <property type="evidence" value="ECO:0007669"/>
    <property type="project" value="TreeGrafter"/>
</dbReference>
<accession>A0AAD5SNS9</accession>
<protein>
    <submittedName>
        <fullName evidence="8">Adiponectin receptor protein 1</fullName>
    </submittedName>
</protein>
<feature type="binding site" evidence="6">
    <location>
        <position position="142"/>
    </location>
    <ligand>
        <name>Zn(2+)</name>
        <dbReference type="ChEBI" id="CHEBI:29105"/>
    </ligand>
</feature>
<evidence type="ECO:0000256" key="1">
    <source>
        <dbReference type="ARBA" id="ARBA00004141"/>
    </source>
</evidence>
<dbReference type="EMBL" id="JADGJD010000099">
    <property type="protein sequence ID" value="KAJ3055029.1"/>
    <property type="molecule type" value="Genomic_DNA"/>
</dbReference>
<reference evidence="8" key="1">
    <citation type="submission" date="2020-05" db="EMBL/GenBank/DDBJ databases">
        <title>Phylogenomic resolution of chytrid fungi.</title>
        <authorList>
            <person name="Stajich J.E."/>
            <person name="Amses K."/>
            <person name="Simmons R."/>
            <person name="Seto K."/>
            <person name="Myers J."/>
            <person name="Bonds A."/>
            <person name="Quandt C.A."/>
            <person name="Barry K."/>
            <person name="Liu P."/>
            <person name="Grigoriev I."/>
            <person name="Longcore J.E."/>
            <person name="James T.Y."/>
        </authorList>
    </citation>
    <scope>NUCLEOTIDE SEQUENCE</scope>
    <source>
        <strain evidence="8">JEL0318</strain>
    </source>
</reference>
<keyword evidence="9" id="KW-1185">Reference proteome</keyword>
<keyword evidence="4 7" id="KW-1133">Transmembrane helix</keyword>
<dbReference type="GO" id="GO:0046872">
    <property type="term" value="F:metal ion binding"/>
    <property type="evidence" value="ECO:0007669"/>
    <property type="project" value="UniProtKB-KW"/>
</dbReference>
<feature type="transmembrane region" description="Helical" evidence="7">
    <location>
        <begin position="185"/>
        <end position="207"/>
    </location>
</feature>
<name>A0AAD5SNS9_9FUNG</name>
<feature type="transmembrane region" description="Helical" evidence="7">
    <location>
        <begin position="90"/>
        <end position="110"/>
    </location>
</feature>
<keyword evidence="5 7" id="KW-0472">Membrane</keyword>
<evidence type="ECO:0000256" key="2">
    <source>
        <dbReference type="ARBA" id="ARBA00007018"/>
    </source>
</evidence>
<feature type="binding site" evidence="6">
    <location>
        <position position="295"/>
    </location>
    <ligand>
        <name>Zn(2+)</name>
        <dbReference type="ChEBI" id="CHEBI:29105"/>
    </ligand>
</feature>
<dbReference type="Proteomes" id="UP001212841">
    <property type="component" value="Unassembled WGS sequence"/>
</dbReference>
<feature type="transmembrane region" description="Helical" evidence="7">
    <location>
        <begin position="250"/>
        <end position="273"/>
    </location>
</feature>
<keyword evidence="6" id="KW-0862">Zinc</keyword>
<evidence type="ECO:0000256" key="7">
    <source>
        <dbReference type="SAM" id="Phobius"/>
    </source>
</evidence>
<comment type="subcellular location">
    <subcellularLocation>
        <location evidence="1">Membrane</location>
        <topology evidence="1">Multi-pass membrane protein</topology>
    </subcellularLocation>
</comment>
<dbReference type="PANTHER" id="PTHR20855">
    <property type="entry name" value="ADIPOR/PROGESTIN RECEPTOR-RELATED"/>
    <property type="match status" value="1"/>
</dbReference>
<proteinExistence type="inferred from homology"/>
<evidence type="ECO:0000256" key="4">
    <source>
        <dbReference type="ARBA" id="ARBA00022989"/>
    </source>
</evidence>
<feature type="transmembrane region" description="Helical" evidence="7">
    <location>
        <begin position="293"/>
        <end position="315"/>
    </location>
</feature>
<feature type="transmembrane region" description="Helical" evidence="7">
    <location>
        <begin position="122"/>
        <end position="145"/>
    </location>
</feature>
<gene>
    <name evidence="8" type="primary">ADIPOR1</name>
    <name evidence="8" type="ORF">HK097_011665</name>
</gene>
<dbReference type="GO" id="GO:0016020">
    <property type="term" value="C:membrane"/>
    <property type="evidence" value="ECO:0007669"/>
    <property type="project" value="UniProtKB-SubCell"/>
</dbReference>
<evidence type="ECO:0000313" key="9">
    <source>
        <dbReference type="Proteomes" id="UP001212841"/>
    </source>
</evidence>